<protein>
    <recommendedName>
        <fullName evidence="5">DUF4148 domain-containing protein</fullName>
    </recommendedName>
</protein>
<name>A0ABT1X3B6_9PROT</name>
<reference evidence="3 4" key="1">
    <citation type="submission" date="2022-06" db="EMBL/GenBank/DDBJ databases">
        <title>Roseomonas CN29.</title>
        <authorList>
            <person name="Cheng Y."/>
            <person name="He X."/>
        </authorList>
    </citation>
    <scope>NUCLEOTIDE SEQUENCE [LARGE SCALE GENOMIC DNA]</scope>
    <source>
        <strain evidence="3 4">CN29</strain>
    </source>
</reference>
<evidence type="ECO:0000313" key="3">
    <source>
        <dbReference type="EMBL" id="MCR0982276.1"/>
    </source>
</evidence>
<dbReference type="EMBL" id="JANJOU010000007">
    <property type="protein sequence ID" value="MCR0982276.1"/>
    <property type="molecule type" value="Genomic_DNA"/>
</dbReference>
<evidence type="ECO:0000256" key="2">
    <source>
        <dbReference type="SAM" id="SignalP"/>
    </source>
</evidence>
<keyword evidence="4" id="KW-1185">Reference proteome</keyword>
<keyword evidence="2" id="KW-0732">Signal</keyword>
<dbReference type="Proteomes" id="UP001524642">
    <property type="component" value="Unassembled WGS sequence"/>
</dbReference>
<feature type="chain" id="PRO_5045759723" description="DUF4148 domain-containing protein" evidence="2">
    <location>
        <begin position="25"/>
        <end position="101"/>
    </location>
</feature>
<dbReference type="RefSeq" id="WP_257715949.1">
    <property type="nucleotide sequence ID" value="NZ_JANJOU010000007.1"/>
</dbReference>
<organism evidence="3 4">
    <name type="scientific">Roseomonas populi</name>
    <dbReference type="NCBI Taxonomy" id="3121582"/>
    <lineage>
        <taxon>Bacteria</taxon>
        <taxon>Pseudomonadati</taxon>
        <taxon>Pseudomonadota</taxon>
        <taxon>Alphaproteobacteria</taxon>
        <taxon>Acetobacterales</taxon>
        <taxon>Roseomonadaceae</taxon>
        <taxon>Roseomonas</taxon>
    </lineage>
</organism>
<feature type="compositionally biased region" description="Basic and acidic residues" evidence="1">
    <location>
        <begin position="87"/>
        <end position="101"/>
    </location>
</feature>
<accession>A0ABT1X3B6</accession>
<comment type="caution">
    <text evidence="3">The sequence shown here is derived from an EMBL/GenBank/DDBJ whole genome shotgun (WGS) entry which is preliminary data.</text>
</comment>
<evidence type="ECO:0000313" key="4">
    <source>
        <dbReference type="Proteomes" id="UP001524642"/>
    </source>
</evidence>
<feature type="region of interest" description="Disordered" evidence="1">
    <location>
        <begin position="23"/>
        <end position="101"/>
    </location>
</feature>
<evidence type="ECO:0000256" key="1">
    <source>
        <dbReference type="SAM" id="MobiDB-lite"/>
    </source>
</evidence>
<sequence>MKFTRLSPLLLAALLAAPFAPAEAQSAFPTSRAPIGGATGAGSYGDWTVGQAPTSDFDRQGMPVGQNGRPLTRTEIIRRRSAAAMAQERREDAARARNDRS</sequence>
<feature type="signal peptide" evidence="2">
    <location>
        <begin position="1"/>
        <end position="24"/>
    </location>
</feature>
<evidence type="ECO:0008006" key="5">
    <source>
        <dbReference type="Google" id="ProtNLM"/>
    </source>
</evidence>
<gene>
    <name evidence="3" type="ORF">NRP21_09475</name>
</gene>
<proteinExistence type="predicted"/>